<evidence type="ECO:0000256" key="2">
    <source>
        <dbReference type="ARBA" id="ARBA00022771"/>
    </source>
</evidence>
<evidence type="ECO:0000259" key="6">
    <source>
        <dbReference type="PROSITE" id="PS50089"/>
    </source>
</evidence>
<dbReference type="WBParaSite" id="ACRNAN_scaffold453.g20305.t1">
    <property type="protein sequence ID" value="ACRNAN_scaffold453.g20305.t1"/>
    <property type="gene ID" value="ACRNAN_scaffold453.g20305"/>
</dbReference>
<keyword evidence="7" id="KW-1185">Reference proteome</keyword>
<keyword evidence="2 4" id="KW-0863">Zinc-finger</keyword>
<protein>
    <submittedName>
        <fullName evidence="8">RING-type domain-containing protein</fullName>
    </submittedName>
</protein>
<organism evidence="7 8">
    <name type="scientific">Acrobeloides nanus</name>
    <dbReference type="NCBI Taxonomy" id="290746"/>
    <lineage>
        <taxon>Eukaryota</taxon>
        <taxon>Metazoa</taxon>
        <taxon>Ecdysozoa</taxon>
        <taxon>Nematoda</taxon>
        <taxon>Chromadorea</taxon>
        <taxon>Rhabditida</taxon>
        <taxon>Tylenchina</taxon>
        <taxon>Cephalobomorpha</taxon>
        <taxon>Cephaloboidea</taxon>
        <taxon>Cephalobidae</taxon>
        <taxon>Acrobeloides</taxon>
    </lineage>
</organism>
<proteinExistence type="predicted"/>
<dbReference type="Proteomes" id="UP000887540">
    <property type="component" value="Unplaced"/>
</dbReference>
<dbReference type="InterPro" id="IPR052667">
    <property type="entry name" value="E3_ubiquitin-ligase_RING"/>
</dbReference>
<dbReference type="PROSITE" id="PS50089">
    <property type="entry name" value="ZF_RING_2"/>
    <property type="match status" value="1"/>
</dbReference>
<name>A0A914DYR6_9BILA</name>
<evidence type="ECO:0000256" key="5">
    <source>
        <dbReference type="SAM" id="MobiDB-lite"/>
    </source>
</evidence>
<dbReference type="InterPro" id="IPR001841">
    <property type="entry name" value="Znf_RING"/>
</dbReference>
<feature type="region of interest" description="Disordered" evidence="5">
    <location>
        <begin position="258"/>
        <end position="281"/>
    </location>
</feature>
<evidence type="ECO:0000256" key="3">
    <source>
        <dbReference type="ARBA" id="ARBA00022833"/>
    </source>
</evidence>
<sequence>MSLNLVNLAQKNDENVSCGICWLPYTSEKRAPITLRCGHTICRMCIEHLSKGLKHVPCGICREKTFVEPKKLMKNYELIRILSHFRHLQKDAVEPEEKTMTVGQFETTAAHYVRLRANTNQQDNYLEQIDRIVHNMHEALEAIRNHGDILQVYAIENQGDLARIRRRIEPVFSELRQLLVHPLRKEMSNLFRRLEAEHRPDSRLVHSIIAELYAERLNEQNPWLAAGPPGARTNMPRTSRVPGMGYSIVGVNSVSTTATSIPNNSSSTGNTGKNSRVKKTL</sequence>
<dbReference type="GO" id="GO:0008270">
    <property type="term" value="F:zinc ion binding"/>
    <property type="evidence" value="ECO:0007669"/>
    <property type="project" value="UniProtKB-KW"/>
</dbReference>
<dbReference type="Pfam" id="PF14634">
    <property type="entry name" value="zf-RING_5"/>
    <property type="match status" value="1"/>
</dbReference>
<dbReference type="PANTHER" id="PTHR47156">
    <property type="entry name" value="PROTEIN CBG20824"/>
    <property type="match status" value="1"/>
</dbReference>
<dbReference type="Gene3D" id="3.30.40.10">
    <property type="entry name" value="Zinc/RING finger domain, C3HC4 (zinc finger)"/>
    <property type="match status" value="1"/>
</dbReference>
<accession>A0A914DYR6</accession>
<dbReference type="AlphaFoldDB" id="A0A914DYR6"/>
<dbReference type="InterPro" id="IPR013083">
    <property type="entry name" value="Znf_RING/FYVE/PHD"/>
</dbReference>
<dbReference type="InterPro" id="IPR017907">
    <property type="entry name" value="Znf_RING_CS"/>
</dbReference>
<evidence type="ECO:0000256" key="4">
    <source>
        <dbReference type="PROSITE-ProRule" id="PRU00175"/>
    </source>
</evidence>
<evidence type="ECO:0000256" key="1">
    <source>
        <dbReference type="ARBA" id="ARBA00022723"/>
    </source>
</evidence>
<dbReference type="PROSITE" id="PS00518">
    <property type="entry name" value="ZF_RING_1"/>
    <property type="match status" value="1"/>
</dbReference>
<evidence type="ECO:0000313" key="8">
    <source>
        <dbReference type="WBParaSite" id="ACRNAN_scaffold453.g20305.t1"/>
    </source>
</evidence>
<feature type="domain" description="RING-type" evidence="6">
    <location>
        <begin position="18"/>
        <end position="62"/>
    </location>
</feature>
<dbReference type="PANTHER" id="PTHR47156:SF7">
    <property type="entry name" value="RING-TYPE DOMAIN-CONTAINING PROTEIN"/>
    <property type="match status" value="1"/>
</dbReference>
<feature type="compositionally biased region" description="Low complexity" evidence="5">
    <location>
        <begin position="263"/>
        <end position="274"/>
    </location>
</feature>
<evidence type="ECO:0000313" key="7">
    <source>
        <dbReference type="Proteomes" id="UP000887540"/>
    </source>
</evidence>
<dbReference type="SUPFAM" id="SSF57850">
    <property type="entry name" value="RING/U-box"/>
    <property type="match status" value="1"/>
</dbReference>
<keyword evidence="3" id="KW-0862">Zinc</keyword>
<keyword evidence="1" id="KW-0479">Metal-binding</keyword>
<reference evidence="8" key="1">
    <citation type="submission" date="2022-11" db="UniProtKB">
        <authorList>
            <consortium name="WormBaseParasite"/>
        </authorList>
    </citation>
    <scope>IDENTIFICATION</scope>
</reference>